<keyword evidence="1" id="KW-0472">Membrane</keyword>
<evidence type="ECO:0000313" key="4">
    <source>
        <dbReference type="Proteomes" id="UP000187323"/>
    </source>
</evidence>
<dbReference type="Proteomes" id="UP000249163">
    <property type="component" value="Chromosome"/>
</dbReference>
<dbReference type="Proteomes" id="UP000187323">
    <property type="component" value="Unassembled WGS sequence"/>
</dbReference>
<protein>
    <submittedName>
        <fullName evidence="2">Uncharacterized protein</fullName>
    </submittedName>
</protein>
<dbReference type="AlphaFoldDB" id="A0AAD0KHI6"/>
<keyword evidence="1" id="KW-0812">Transmembrane</keyword>
<gene>
    <name evidence="3" type="ORF">BSK47_17495</name>
    <name evidence="2" type="ORF">CD191_12005</name>
</gene>
<dbReference type="RefSeq" id="WP_076136117.1">
    <property type="nucleotide sequence ID" value="NZ_CP021965.1"/>
</dbReference>
<proteinExistence type="predicted"/>
<reference evidence="3 4" key="1">
    <citation type="submission" date="2016-10" db="EMBL/GenBank/DDBJ databases">
        <title>Paenibacillus species isolates.</title>
        <authorList>
            <person name="Beno S.M."/>
        </authorList>
    </citation>
    <scope>NUCLEOTIDE SEQUENCE [LARGE SCALE GENOMIC DNA]</scope>
    <source>
        <strain evidence="3 4">FSL H7-0918</strain>
    </source>
</reference>
<organism evidence="2 5">
    <name type="scientific">Paenibacillus odorifer</name>
    <dbReference type="NCBI Taxonomy" id="189426"/>
    <lineage>
        <taxon>Bacteria</taxon>
        <taxon>Bacillati</taxon>
        <taxon>Bacillota</taxon>
        <taxon>Bacilli</taxon>
        <taxon>Bacillales</taxon>
        <taxon>Paenibacillaceae</taxon>
        <taxon>Paenibacillus</taxon>
    </lineage>
</organism>
<evidence type="ECO:0000313" key="5">
    <source>
        <dbReference type="Proteomes" id="UP000249163"/>
    </source>
</evidence>
<accession>A0AAD0KHI6</accession>
<evidence type="ECO:0000313" key="2">
    <source>
        <dbReference type="EMBL" id="AWV33281.1"/>
    </source>
</evidence>
<reference evidence="2 5" key="2">
    <citation type="submission" date="2017-06" db="EMBL/GenBank/DDBJ databases">
        <title>Complete genome sequence of Paenibacillus odorifer CBA7130.</title>
        <authorList>
            <person name="Nam Y.-D."/>
            <person name="Kang J."/>
            <person name="Chung W.-H."/>
        </authorList>
    </citation>
    <scope>NUCLEOTIDE SEQUENCE [LARGE SCALE GENOMIC DNA]</scope>
    <source>
        <strain evidence="2 5">CBA7130</strain>
    </source>
</reference>
<dbReference type="PROSITE" id="PS51257">
    <property type="entry name" value="PROKAR_LIPOPROTEIN"/>
    <property type="match status" value="1"/>
</dbReference>
<evidence type="ECO:0000313" key="3">
    <source>
        <dbReference type="EMBL" id="OME18410.1"/>
    </source>
</evidence>
<evidence type="ECO:0000256" key="1">
    <source>
        <dbReference type="SAM" id="Phobius"/>
    </source>
</evidence>
<keyword evidence="1" id="KW-1133">Transmembrane helix</keyword>
<feature type="transmembrane region" description="Helical" evidence="1">
    <location>
        <begin position="20"/>
        <end position="38"/>
    </location>
</feature>
<dbReference type="EMBL" id="MPTO01000015">
    <property type="protein sequence ID" value="OME18410.1"/>
    <property type="molecule type" value="Genomic_DNA"/>
</dbReference>
<name>A0AAD0KHI6_9BACL</name>
<dbReference type="EMBL" id="CP021965">
    <property type="protein sequence ID" value="AWV33281.1"/>
    <property type="molecule type" value="Genomic_DNA"/>
</dbReference>
<sequence length="301" mass="33106">MGCKVKYSKKGLMTVRKSLLLKGLVLMIFTLSCVFNSGCSVIRDKPAKEDLSLVLAGITGSDGVTFKGSTMLTKGGKTVPESMIFYEGTVQDHKKVNLYTLLPDKSSSTKKAANSAKDLKSSITSMKAFHSQLEKKEGEWVALTTEGSSEDGNPLALLNPLKQLEELQSMEANVTEDAGAGRGTNVLRIELTPAEARKQLTAELEKEMLDLRPETPDSAGKITKSDQAVTQALVELWEKKNNELQQKLKQANVETVYHLTVDTKHNLPRKLTLNRKVTYSEAGNKSDNETYVSQVNFSGFR</sequence>